<keyword evidence="2" id="KW-0805">Transcription regulation</keyword>
<keyword evidence="4" id="KW-0804">Transcription</keyword>
<dbReference type="PANTHER" id="PTHR43133">
    <property type="entry name" value="RNA POLYMERASE ECF-TYPE SIGMA FACTO"/>
    <property type="match status" value="1"/>
</dbReference>
<dbReference type="Pfam" id="PF04542">
    <property type="entry name" value="Sigma70_r2"/>
    <property type="match status" value="1"/>
</dbReference>
<evidence type="ECO:0000256" key="3">
    <source>
        <dbReference type="ARBA" id="ARBA00023082"/>
    </source>
</evidence>
<evidence type="ECO:0000259" key="5">
    <source>
        <dbReference type="Pfam" id="PF04542"/>
    </source>
</evidence>
<dbReference type="GO" id="GO:0003677">
    <property type="term" value="F:DNA binding"/>
    <property type="evidence" value="ECO:0007669"/>
    <property type="project" value="InterPro"/>
</dbReference>
<dbReference type="PANTHER" id="PTHR43133:SF63">
    <property type="entry name" value="RNA POLYMERASE SIGMA FACTOR FECI-RELATED"/>
    <property type="match status" value="1"/>
</dbReference>
<accession>A0A127HZH4</accession>
<evidence type="ECO:0000259" key="6">
    <source>
        <dbReference type="Pfam" id="PF08281"/>
    </source>
</evidence>
<keyword evidence="3" id="KW-0731">Sigma factor</keyword>
<gene>
    <name evidence="7" type="ORF">AYR47_16970</name>
</gene>
<sequence length="176" mass="19998">MPLSAGPHFSHEPIGQLYGDHHRWLVSWLRSRLGCSHQAADLAQDTFIRLLLAERTQPVAAELKEPRHFLVTIAKRVMIDSFRRKALEQAYLQAMAEQPQAYAISPEERLLVIETLQRLDAMLNGLGRKAKRAFLLSQLQGMPYKDIAEQLQVSVSSVTKYIAKATEHCLIFALEH</sequence>
<reference evidence="7 8" key="1">
    <citation type="submission" date="2016-02" db="EMBL/GenBank/DDBJ databases">
        <title>Complete genome sequence of Pseudomonas azotoformans S4.</title>
        <authorList>
            <person name="Fang Y."/>
            <person name="Wu L."/>
            <person name="Feng G."/>
        </authorList>
    </citation>
    <scope>NUCLEOTIDE SEQUENCE [LARGE SCALE GENOMIC DNA]</scope>
    <source>
        <strain evidence="7 8">S4</strain>
    </source>
</reference>
<dbReference type="NCBIfam" id="TIGR02937">
    <property type="entry name" value="sigma70-ECF"/>
    <property type="match status" value="1"/>
</dbReference>
<dbReference type="InterPro" id="IPR036388">
    <property type="entry name" value="WH-like_DNA-bd_sf"/>
</dbReference>
<feature type="domain" description="RNA polymerase sigma factor 70 region 4 type 2" evidence="6">
    <location>
        <begin position="117"/>
        <end position="169"/>
    </location>
</feature>
<dbReference type="RefSeq" id="WP_061435999.1">
    <property type="nucleotide sequence ID" value="NZ_CP014546.1"/>
</dbReference>
<dbReference type="InterPro" id="IPR014284">
    <property type="entry name" value="RNA_pol_sigma-70_dom"/>
</dbReference>
<protein>
    <submittedName>
        <fullName evidence="7">RNA polymerase subunit sigma</fullName>
    </submittedName>
</protein>
<evidence type="ECO:0000313" key="7">
    <source>
        <dbReference type="EMBL" id="AMN79899.1"/>
    </source>
</evidence>
<comment type="similarity">
    <text evidence="1">Belongs to the sigma-70 factor family. ECF subfamily.</text>
</comment>
<evidence type="ECO:0000256" key="2">
    <source>
        <dbReference type="ARBA" id="ARBA00023015"/>
    </source>
</evidence>
<dbReference type="InterPro" id="IPR013324">
    <property type="entry name" value="RNA_pol_sigma_r3/r4-like"/>
</dbReference>
<dbReference type="GO" id="GO:0016987">
    <property type="term" value="F:sigma factor activity"/>
    <property type="evidence" value="ECO:0007669"/>
    <property type="project" value="UniProtKB-KW"/>
</dbReference>
<dbReference type="Gene3D" id="1.10.1740.10">
    <property type="match status" value="1"/>
</dbReference>
<dbReference type="Proteomes" id="UP000070516">
    <property type="component" value="Chromosome"/>
</dbReference>
<evidence type="ECO:0000256" key="1">
    <source>
        <dbReference type="ARBA" id="ARBA00010641"/>
    </source>
</evidence>
<proteinExistence type="inferred from homology"/>
<dbReference type="AlphaFoldDB" id="A0A127HZH4"/>
<dbReference type="InterPro" id="IPR007627">
    <property type="entry name" value="RNA_pol_sigma70_r2"/>
</dbReference>
<dbReference type="Gene3D" id="1.10.10.10">
    <property type="entry name" value="Winged helix-like DNA-binding domain superfamily/Winged helix DNA-binding domain"/>
    <property type="match status" value="1"/>
</dbReference>
<dbReference type="SUPFAM" id="SSF88659">
    <property type="entry name" value="Sigma3 and sigma4 domains of RNA polymerase sigma factors"/>
    <property type="match status" value="1"/>
</dbReference>
<feature type="domain" description="RNA polymerase sigma-70 region 2" evidence="5">
    <location>
        <begin position="17"/>
        <end position="86"/>
    </location>
</feature>
<dbReference type="InterPro" id="IPR013325">
    <property type="entry name" value="RNA_pol_sigma_r2"/>
</dbReference>
<dbReference type="Pfam" id="PF08281">
    <property type="entry name" value="Sigma70_r4_2"/>
    <property type="match status" value="1"/>
</dbReference>
<evidence type="ECO:0000256" key="4">
    <source>
        <dbReference type="ARBA" id="ARBA00023163"/>
    </source>
</evidence>
<dbReference type="InterPro" id="IPR013249">
    <property type="entry name" value="RNA_pol_sigma70_r4_t2"/>
</dbReference>
<dbReference type="KEGG" id="pazo:AYR47_16970"/>
<dbReference type="SUPFAM" id="SSF88946">
    <property type="entry name" value="Sigma2 domain of RNA polymerase sigma factors"/>
    <property type="match status" value="1"/>
</dbReference>
<dbReference type="InterPro" id="IPR039425">
    <property type="entry name" value="RNA_pol_sigma-70-like"/>
</dbReference>
<dbReference type="NCBIfam" id="NF007232">
    <property type="entry name" value="PRK09651.1"/>
    <property type="match status" value="1"/>
</dbReference>
<organism evidence="7 8">
    <name type="scientific">Pseudomonas azotoformans</name>
    <dbReference type="NCBI Taxonomy" id="47878"/>
    <lineage>
        <taxon>Bacteria</taxon>
        <taxon>Pseudomonadati</taxon>
        <taxon>Pseudomonadota</taxon>
        <taxon>Gammaproteobacteria</taxon>
        <taxon>Pseudomonadales</taxon>
        <taxon>Pseudomonadaceae</taxon>
        <taxon>Pseudomonas</taxon>
    </lineage>
</organism>
<name>A0A127HZH4_PSEAZ</name>
<dbReference type="GO" id="GO:0006352">
    <property type="term" value="P:DNA-templated transcription initiation"/>
    <property type="evidence" value="ECO:0007669"/>
    <property type="project" value="InterPro"/>
</dbReference>
<dbReference type="EMBL" id="CP014546">
    <property type="protein sequence ID" value="AMN79899.1"/>
    <property type="molecule type" value="Genomic_DNA"/>
</dbReference>
<evidence type="ECO:0000313" key="8">
    <source>
        <dbReference type="Proteomes" id="UP000070516"/>
    </source>
</evidence>
<dbReference type="NCBIfam" id="NF009180">
    <property type="entry name" value="PRK12528.1"/>
    <property type="match status" value="1"/>
</dbReference>